<dbReference type="RefSeq" id="WP_153533834.1">
    <property type="nucleotide sequence ID" value="NZ_WEGH01000002.1"/>
</dbReference>
<dbReference type="Proteomes" id="UP000487268">
    <property type="component" value="Unassembled WGS sequence"/>
</dbReference>
<keyword evidence="1" id="KW-0812">Transmembrane</keyword>
<gene>
    <name evidence="2" type="ORF">ACRB68_37470</name>
</gene>
<dbReference type="AlphaFoldDB" id="A0A7K0BWW5"/>
<evidence type="ECO:0000313" key="3">
    <source>
        <dbReference type="Proteomes" id="UP000487268"/>
    </source>
</evidence>
<accession>A0A7K0BWW5</accession>
<name>A0A7K0BWW5_9ACTN</name>
<evidence type="ECO:0000313" key="2">
    <source>
        <dbReference type="EMBL" id="MQY05670.1"/>
    </source>
</evidence>
<dbReference type="EMBL" id="WEGH01000002">
    <property type="protein sequence ID" value="MQY05670.1"/>
    <property type="molecule type" value="Genomic_DNA"/>
</dbReference>
<organism evidence="2 3">
    <name type="scientific">Actinomadura macrotermitis</name>
    <dbReference type="NCBI Taxonomy" id="2585200"/>
    <lineage>
        <taxon>Bacteria</taxon>
        <taxon>Bacillati</taxon>
        <taxon>Actinomycetota</taxon>
        <taxon>Actinomycetes</taxon>
        <taxon>Streptosporangiales</taxon>
        <taxon>Thermomonosporaceae</taxon>
        <taxon>Actinomadura</taxon>
    </lineage>
</organism>
<keyword evidence="1" id="KW-1133">Transmembrane helix</keyword>
<sequence>MDDLLKDALRLIAADAQPEAGTAERALRRASRRRRTQVAATVLGAAAATAAVAVPFALPSPAAPPPPAVRPASGGVPASGGLPANTAEQLALARSCFNGDPVVSRRGGVAQKPDNRPGGRAQDFRLLTSFRHARGQVLFLGSVSAFRLCHLDENGLPSRGDLAPDHPAPAWARPPATPPAGILVDLLGGMASDQQRRAPVLYEMAGRVNPKVVRLVVTWRRQGGGAPPVTTVVRPAGGFFVSAVPAASIAPPWKATVEGFDAAGRRVIERRPAEDYAPLRTPWP</sequence>
<feature type="transmembrane region" description="Helical" evidence="1">
    <location>
        <begin position="38"/>
        <end position="58"/>
    </location>
</feature>
<proteinExistence type="predicted"/>
<evidence type="ECO:0000256" key="1">
    <source>
        <dbReference type="SAM" id="Phobius"/>
    </source>
</evidence>
<reference evidence="2 3" key="1">
    <citation type="submission" date="2019-10" db="EMBL/GenBank/DDBJ databases">
        <title>Actinomadura rubteroloni sp. nov. and Actinomadura macrotermitis sp. nov., isolated from the gut of fungus growing-termite Macrotermes natalensis.</title>
        <authorList>
            <person name="Benndorf R."/>
            <person name="Martin K."/>
            <person name="Kuefner M."/>
            <person name="De Beer W."/>
            <person name="Kaster A.-K."/>
            <person name="Vollmers J."/>
            <person name="Poulsen M."/>
            <person name="Beemelmanns C."/>
        </authorList>
    </citation>
    <scope>NUCLEOTIDE SEQUENCE [LARGE SCALE GENOMIC DNA]</scope>
    <source>
        <strain evidence="2 3">RB68</strain>
    </source>
</reference>
<comment type="caution">
    <text evidence="2">The sequence shown here is derived from an EMBL/GenBank/DDBJ whole genome shotgun (WGS) entry which is preliminary data.</text>
</comment>
<keyword evidence="3" id="KW-1185">Reference proteome</keyword>
<keyword evidence="1" id="KW-0472">Membrane</keyword>
<protein>
    <submittedName>
        <fullName evidence="2">Uncharacterized protein</fullName>
    </submittedName>
</protein>